<protein>
    <recommendedName>
        <fullName evidence="4">Sporulation integral membrane protein YlbJ</fullName>
    </recommendedName>
</protein>
<dbReference type="Proteomes" id="UP000476055">
    <property type="component" value="Unassembled WGS sequence"/>
</dbReference>
<feature type="transmembrane region" description="Helical" evidence="1">
    <location>
        <begin position="280"/>
        <end position="300"/>
    </location>
</feature>
<feature type="transmembrane region" description="Helical" evidence="1">
    <location>
        <begin position="82"/>
        <end position="100"/>
    </location>
</feature>
<feature type="transmembrane region" description="Helical" evidence="1">
    <location>
        <begin position="246"/>
        <end position="268"/>
    </location>
</feature>
<keyword evidence="1" id="KW-0812">Transmembrane</keyword>
<keyword evidence="1" id="KW-1133">Transmembrane helix</keyword>
<feature type="transmembrane region" description="Helical" evidence="1">
    <location>
        <begin position="205"/>
        <end position="223"/>
    </location>
</feature>
<comment type="caution">
    <text evidence="2">The sequence shown here is derived from an EMBL/GenBank/DDBJ whole genome shotgun (WGS) entry which is preliminary data.</text>
</comment>
<evidence type="ECO:0000313" key="3">
    <source>
        <dbReference type="Proteomes" id="UP000476055"/>
    </source>
</evidence>
<dbReference type="EMBL" id="VUMU01000005">
    <property type="protein sequence ID" value="MST57793.1"/>
    <property type="molecule type" value="Genomic_DNA"/>
</dbReference>
<keyword evidence="3" id="KW-1185">Reference proteome</keyword>
<feature type="transmembrane region" description="Helical" evidence="1">
    <location>
        <begin position="141"/>
        <end position="163"/>
    </location>
</feature>
<name>A0A6L5YI94_9FIRM</name>
<dbReference type="RefSeq" id="WP_154495948.1">
    <property type="nucleotide sequence ID" value="NZ_VUMU01000005.1"/>
</dbReference>
<evidence type="ECO:0000256" key="1">
    <source>
        <dbReference type="SAM" id="Phobius"/>
    </source>
</evidence>
<reference evidence="2 3" key="1">
    <citation type="submission" date="2019-08" db="EMBL/GenBank/DDBJ databases">
        <title>In-depth cultivation of the pig gut microbiome towards novel bacterial diversity and tailored functional studies.</title>
        <authorList>
            <person name="Wylensek D."/>
            <person name="Hitch T.C.A."/>
            <person name="Clavel T."/>
        </authorList>
    </citation>
    <scope>NUCLEOTIDE SEQUENCE [LARGE SCALE GENOMIC DNA]</scope>
    <source>
        <strain evidence="2 3">WCA3-601-WT-6H</strain>
    </source>
</reference>
<accession>A0A6L5YI94</accession>
<proteinExistence type="predicted"/>
<dbReference type="AlphaFoldDB" id="A0A6L5YI94"/>
<organism evidence="2 3">
    <name type="scientific">Waltera intestinalis</name>
    <dbReference type="NCBI Taxonomy" id="2606635"/>
    <lineage>
        <taxon>Bacteria</taxon>
        <taxon>Bacillati</taxon>
        <taxon>Bacillota</taxon>
        <taxon>Clostridia</taxon>
        <taxon>Lachnospirales</taxon>
        <taxon>Lachnospiraceae</taxon>
        <taxon>Waltera</taxon>
    </lineage>
</organism>
<keyword evidence="1" id="KW-0472">Membrane</keyword>
<feature type="transmembrane region" description="Helical" evidence="1">
    <location>
        <begin position="42"/>
        <end position="62"/>
    </location>
</feature>
<gene>
    <name evidence="2" type="ORF">FYJ59_05980</name>
</gene>
<evidence type="ECO:0008006" key="4">
    <source>
        <dbReference type="Google" id="ProtNLM"/>
    </source>
</evidence>
<sequence length="307" mass="34213">MKKISGICFFVVMTCCILTHSSLSLAYAALGLELWYEKMVPVLLPFMILSGTLIRMGLVNSLIRPVQPLFEKIFRLSRPGTYVILMGFLCGFPMGARTIADFRDRQELSVTEGQYLLSFCNNLGPVYFLGFVLPLLHRESILPYLFGMYGIPLGYGILLRYTVYRRKISMSQTIFTVSAGGTPVMPLLEALDEAVYAAGRNILQLGGYMIFFNLLNLLPGIFLPDGRVCAPLLEISGGLSILGDRWPLYTLLLLPAGGLCCLAQTGSCIRNTGLSLTGYFFHKLFLTGLTALYYLGWFLLRPDTFLR</sequence>
<evidence type="ECO:0000313" key="2">
    <source>
        <dbReference type="EMBL" id="MST57793.1"/>
    </source>
</evidence>